<protein>
    <recommendedName>
        <fullName evidence="5">UDP-2,3-diacylglucosamine pyrophosphatase</fullName>
    </recommendedName>
</protein>
<evidence type="ECO:0000259" key="2">
    <source>
        <dbReference type="Pfam" id="PF17930"/>
    </source>
</evidence>
<sequence length="288" mass="29587">MPGPATTHEAAPVTDKIGIVAGGGTVPGQLVATLRDRSHPFFIIGLEGQVQPETLDGTPHLVVRLGAVGTALDALRREGVRRLVFAGSVRRPSLAELRPDWTATRLIAKMGPKMFLAGDDALLSAVVKVLEGEGFTVERADRLLDGLLAGAGYLGRHRADAAAEADIARGVAILRALGPLDVGQGVVVQQGLCLGIEAIEGTDALLARVGPLRRDGGGGVLVKLRKPGQNERIDLPTIGVATVETAAKAGLAGIAVDAGGAWIVDRAAVIETANRLGLFVKGISGDAA</sequence>
<feature type="domain" description="LpxI N-terminal" evidence="2">
    <location>
        <begin position="16"/>
        <end position="146"/>
    </location>
</feature>
<organism evidence="3 4">
    <name type="scientific">Oceanibaculum indicum</name>
    <dbReference type="NCBI Taxonomy" id="526216"/>
    <lineage>
        <taxon>Bacteria</taxon>
        <taxon>Pseudomonadati</taxon>
        <taxon>Pseudomonadota</taxon>
        <taxon>Alphaproteobacteria</taxon>
        <taxon>Rhodospirillales</taxon>
        <taxon>Oceanibaculaceae</taxon>
        <taxon>Oceanibaculum</taxon>
    </lineage>
</organism>
<gene>
    <name evidence="3" type="ORF">BCL74_0737</name>
</gene>
<dbReference type="InterPro" id="IPR053174">
    <property type="entry name" value="LpxI"/>
</dbReference>
<dbReference type="InterPro" id="IPR010415">
    <property type="entry name" value="LpxI_C"/>
</dbReference>
<dbReference type="AlphaFoldDB" id="A0A420WPL8"/>
<dbReference type="Proteomes" id="UP000277424">
    <property type="component" value="Unassembled WGS sequence"/>
</dbReference>
<feature type="domain" description="LpxI C-terminal" evidence="1">
    <location>
        <begin position="151"/>
        <end position="280"/>
    </location>
</feature>
<accession>A0A420WPL8</accession>
<name>A0A420WPL8_9PROT</name>
<dbReference type="Gene3D" id="3.40.140.80">
    <property type="match status" value="1"/>
</dbReference>
<reference evidence="3 4" key="1">
    <citation type="submission" date="2018-10" db="EMBL/GenBank/DDBJ databases">
        <title>Comparative analysis of microorganisms from saline springs in Andes Mountain Range, Colombia.</title>
        <authorList>
            <person name="Rubin E."/>
        </authorList>
    </citation>
    <scope>NUCLEOTIDE SEQUENCE [LARGE SCALE GENOMIC DNA]</scope>
    <source>
        <strain evidence="3 4">USBA 36</strain>
    </source>
</reference>
<dbReference type="OrthoDB" id="9789836at2"/>
<dbReference type="PANTHER" id="PTHR39962:SF1">
    <property type="entry name" value="LPXI FAMILY PROTEIN"/>
    <property type="match status" value="1"/>
</dbReference>
<dbReference type="Gene3D" id="3.40.50.20">
    <property type="match status" value="1"/>
</dbReference>
<evidence type="ECO:0000313" key="4">
    <source>
        <dbReference type="Proteomes" id="UP000277424"/>
    </source>
</evidence>
<dbReference type="RefSeq" id="WP_121217650.1">
    <property type="nucleotide sequence ID" value="NZ_RBIG01000001.1"/>
</dbReference>
<dbReference type="InterPro" id="IPR043167">
    <property type="entry name" value="LpxI_C_sf"/>
</dbReference>
<evidence type="ECO:0000259" key="1">
    <source>
        <dbReference type="Pfam" id="PF06230"/>
    </source>
</evidence>
<evidence type="ECO:0000313" key="3">
    <source>
        <dbReference type="EMBL" id="RKQ72967.1"/>
    </source>
</evidence>
<comment type="caution">
    <text evidence="3">The sequence shown here is derived from an EMBL/GenBank/DDBJ whole genome shotgun (WGS) entry which is preliminary data.</text>
</comment>
<evidence type="ECO:0008006" key="5">
    <source>
        <dbReference type="Google" id="ProtNLM"/>
    </source>
</evidence>
<dbReference type="PANTHER" id="PTHR39962">
    <property type="entry name" value="BLL4848 PROTEIN"/>
    <property type="match status" value="1"/>
</dbReference>
<dbReference type="EMBL" id="RBIG01000001">
    <property type="protein sequence ID" value="RKQ72967.1"/>
    <property type="molecule type" value="Genomic_DNA"/>
</dbReference>
<dbReference type="InterPro" id="IPR041255">
    <property type="entry name" value="LpxI_N"/>
</dbReference>
<proteinExistence type="predicted"/>
<dbReference type="Pfam" id="PF17930">
    <property type="entry name" value="LpxI_N"/>
    <property type="match status" value="1"/>
</dbReference>
<dbReference type="Pfam" id="PF06230">
    <property type="entry name" value="LpxI_C"/>
    <property type="match status" value="1"/>
</dbReference>